<dbReference type="GO" id="GO:0006281">
    <property type="term" value="P:DNA repair"/>
    <property type="evidence" value="ECO:0007669"/>
    <property type="project" value="UniProtKB-KW"/>
</dbReference>
<organism evidence="9 10">
    <name type="scientific">Paenibacillus piri</name>
    <dbReference type="NCBI Taxonomy" id="2547395"/>
    <lineage>
        <taxon>Bacteria</taxon>
        <taxon>Bacillati</taxon>
        <taxon>Bacillota</taxon>
        <taxon>Bacilli</taxon>
        <taxon>Bacillales</taxon>
        <taxon>Paenibacillaceae</taxon>
        <taxon>Paenibacillus</taxon>
    </lineage>
</organism>
<dbReference type="InterPro" id="IPR051536">
    <property type="entry name" value="UDG_Type-4/5"/>
</dbReference>
<gene>
    <name evidence="9" type="ORF">E1757_09295</name>
</gene>
<dbReference type="InterPro" id="IPR005122">
    <property type="entry name" value="Uracil-DNA_glycosylase-like"/>
</dbReference>
<feature type="domain" description="Uracil-DNA glycosylase-like" evidence="8">
    <location>
        <begin position="35"/>
        <end position="181"/>
    </location>
</feature>
<evidence type="ECO:0000259" key="8">
    <source>
        <dbReference type="SMART" id="SM00986"/>
    </source>
</evidence>
<evidence type="ECO:0000256" key="3">
    <source>
        <dbReference type="ARBA" id="ARBA00022763"/>
    </source>
</evidence>
<reference evidence="9 10" key="1">
    <citation type="submission" date="2019-03" db="EMBL/GenBank/DDBJ databases">
        <title>This is whole genome sequence of Paenibacillus sp MS74 strain.</title>
        <authorList>
            <person name="Trinh H.N."/>
        </authorList>
    </citation>
    <scope>NUCLEOTIDE SEQUENCE [LARGE SCALE GENOMIC DNA]</scope>
    <source>
        <strain evidence="9 10">MS74</strain>
    </source>
</reference>
<proteinExistence type="predicted"/>
<dbReference type="GO" id="GO:0046872">
    <property type="term" value="F:metal ion binding"/>
    <property type="evidence" value="ECO:0007669"/>
    <property type="project" value="UniProtKB-KW"/>
</dbReference>
<evidence type="ECO:0000256" key="5">
    <source>
        <dbReference type="ARBA" id="ARBA00023004"/>
    </source>
</evidence>
<evidence type="ECO:0000256" key="1">
    <source>
        <dbReference type="ARBA" id="ARBA00022485"/>
    </source>
</evidence>
<dbReference type="PANTHER" id="PTHR33693">
    <property type="entry name" value="TYPE-5 URACIL-DNA GLYCOSYLASE"/>
    <property type="match status" value="1"/>
</dbReference>
<evidence type="ECO:0000256" key="2">
    <source>
        <dbReference type="ARBA" id="ARBA00022723"/>
    </source>
</evidence>
<keyword evidence="2" id="KW-0479">Metal-binding</keyword>
<keyword evidence="1" id="KW-0004">4Fe-4S</keyword>
<evidence type="ECO:0000256" key="7">
    <source>
        <dbReference type="ARBA" id="ARBA00023204"/>
    </source>
</evidence>
<keyword evidence="3" id="KW-0227">DNA damage</keyword>
<evidence type="ECO:0000256" key="4">
    <source>
        <dbReference type="ARBA" id="ARBA00022801"/>
    </source>
</evidence>
<dbReference type="EMBL" id="SMRT01000003">
    <property type="protein sequence ID" value="TDF98716.1"/>
    <property type="molecule type" value="Genomic_DNA"/>
</dbReference>
<keyword evidence="7" id="KW-0234">DNA repair</keyword>
<evidence type="ECO:0000313" key="10">
    <source>
        <dbReference type="Proteomes" id="UP000295636"/>
    </source>
</evidence>
<dbReference type="OrthoDB" id="5290748at2"/>
<dbReference type="Pfam" id="PF03167">
    <property type="entry name" value="UDG"/>
    <property type="match status" value="1"/>
</dbReference>
<dbReference type="Proteomes" id="UP000295636">
    <property type="component" value="Unassembled WGS sequence"/>
</dbReference>
<evidence type="ECO:0000313" key="9">
    <source>
        <dbReference type="EMBL" id="TDF98716.1"/>
    </source>
</evidence>
<dbReference type="SUPFAM" id="SSF52141">
    <property type="entry name" value="Uracil-DNA glycosylase-like"/>
    <property type="match status" value="1"/>
</dbReference>
<protein>
    <submittedName>
        <fullName evidence="9">Uracil-DNA glycosylase</fullName>
    </submittedName>
</protein>
<dbReference type="SMART" id="SM00987">
    <property type="entry name" value="UreE_C"/>
    <property type="match status" value="1"/>
</dbReference>
<comment type="caution">
    <text evidence="9">The sequence shown here is derived from an EMBL/GenBank/DDBJ whole genome shotgun (WGS) entry which is preliminary data.</text>
</comment>
<keyword evidence="6" id="KW-0411">Iron-sulfur</keyword>
<dbReference type="GO" id="GO:0051539">
    <property type="term" value="F:4 iron, 4 sulfur cluster binding"/>
    <property type="evidence" value="ECO:0007669"/>
    <property type="project" value="UniProtKB-KW"/>
</dbReference>
<keyword evidence="10" id="KW-1185">Reference proteome</keyword>
<dbReference type="CDD" id="cd10030">
    <property type="entry name" value="UDG-F4_TTUDGA_SPO1dp_like"/>
    <property type="match status" value="1"/>
</dbReference>
<evidence type="ECO:0000256" key="6">
    <source>
        <dbReference type="ARBA" id="ARBA00023014"/>
    </source>
</evidence>
<sequence>MADFKAEILQEEASPPHAAQCQRCELSKQRQRVIWGEGNPHAPVFILLDNPGLREDKEGNAFVCGTRETLQYGMREAGFDVNLVYVSYLLKCRPIRAYNKPLAREACFSHLQLQLEEKKPLLLFGLGNAVVQSLFPDQDADVKSFRGTWHTVQGISAAFSYHPLAVRRRPVLMKYFVADLKLVAGKINSLLSR</sequence>
<dbReference type="InterPro" id="IPR036895">
    <property type="entry name" value="Uracil-DNA_glycosylase-like_sf"/>
</dbReference>
<keyword evidence="4" id="KW-0378">Hydrolase</keyword>
<keyword evidence="5" id="KW-0408">Iron</keyword>
<dbReference type="AlphaFoldDB" id="A0A4R5KSW2"/>
<accession>A0A4R5KSW2</accession>
<name>A0A4R5KSW2_9BACL</name>
<dbReference type="Gene3D" id="3.40.470.10">
    <property type="entry name" value="Uracil-DNA glycosylase-like domain"/>
    <property type="match status" value="1"/>
</dbReference>
<dbReference type="SMART" id="SM00986">
    <property type="entry name" value="UDG"/>
    <property type="match status" value="1"/>
</dbReference>
<dbReference type="RefSeq" id="WP_133227035.1">
    <property type="nucleotide sequence ID" value="NZ_SMRT01000003.1"/>
</dbReference>
<dbReference type="GO" id="GO:0097506">
    <property type="term" value="F:deaminated base DNA N-glycosylase activity"/>
    <property type="evidence" value="ECO:0007669"/>
    <property type="project" value="UniProtKB-ARBA"/>
</dbReference>
<dbReference type="PANTHER" id="PTHR33693:SF1">
    <property type="entry name" value="TYPE-4 URACIL-DNA GLYCOSYLASE"/>
    <property type="match status" value="1"/>
</dbReference>